<protein>
    <submittedName>
        <fullName evidence="1">Uncharacterized protein</fullName>
    </submittedName>
</protein>
<accession>A0A0N9I8Z9</accession>
<sequence>MARKTSSGTFCCAGSGRSTTTAAPASPRCREAEHGPIGFARSSTADEFIGHLRHLFPEANDIAPHDAYLLMVASSLPAFSDNPRPADMTTGRLHTNDFEQRSTSLVTFLEGGIARLAEAESEAGAGQAVGGSAASVPPG</sequence>
<dbReference type="Proteomes" id="UP000063699">
    <property type="component" value="Chromosome"/>
</dbReference>
<dbReference type="AlphaFoldDB" id="A0A0N9I8Z9"/>
<dbReference type="Gene3D" id="1.10.357.10">
    <property type="entry name" value="Tetracycline Repressor, domain 2"/>
    <property type="match status" value="1"/>
</dbReference>
<dbReference type="EMBL" id="CP012752">
    <property type="protein sequence ID" value="ALG12860.1"/>
    <property type="molecule type" value="Genomic_DNA"/>
</dbReference>
<evidence type="ECO:0000313" key="1">
    <source>
        <dbReference type="EMBL" id="ALG12860.1"/>
    </source>
</evidence>
<evidence type="ECO:0000313" key="2">
    <source>
        <dbReference type="Proteomes" id="UP000063699"/>
    </source>
</evidence>
<proteinExistence type="predicted"/>
<keyword evidence="2" id="KW-1185">Reference proteome</keyword>
<dbReference type="RefSeq" id="WP_054294751.1">
    <property type="nucleotide sequence ID" value="NZ_CP012752.1"/>
</dbReference>
<organism evidence="1 2">
    <name type="scientific">Kibdelosporangium phytohabitans</name>
    <dbReference type="NCBI Taxonomy" id="860235"/>
    <lineage>
        <taxon>Bacteria</taxon>
        <taxon>Bacillati</taxon>
        <taxon>Actinomycetota</taxon>
        <taxon>Actinomycetes</taxon>
        <taxon>Pseudonocardiales</taxon>
        <taxon>Pseudonocardiaceae</taxon>
        <taxon>Kibdelosporangium</taxon>
    </lineage>
</organism>
<dbReference type="KEGG" id="kphy:AOZ06_43775"/>
<name>A0A0N9I8Z9_9PSEU</name>
<dbReference type="OrthoDB" id="2356263at2"/>
<gene>
    <name evidence="1" type="ORF">AOZ06_43775</name>
</gene>
<reference evidence="1 2" key="1">
    <citation type="submission" date="2015-07" db="EMBL/GenBank/DDBJ databases">
        <title>Genome sequencing of Kibdelosporangium phytohabitans.</title>
        <authorList>
            <person name="Qin S."/>
            <person name="Xing K."/>
        </authorList>
    </citation>
    <scope>NUCLEOTIDE SEQUENCE [LARGE SCALE GENOMIC DNA]</scope>
    <source>
        <strain evidence="1 2">KLBMP1111</strain>
    </source>
</reference>